<dbReference type="PANTHER" id="PTHR47338">
    <property type="entry name" value="ZN(II)2CYS6 TRANSCRIPTION FACTOR (EUROFUNG)-RELATED"/>
    <property type="match status" value="1"/>
</dbReference>
<keyword evidence="5" id="KW-0804">Transcription</keyword>
<evidence type="ECO:0000313" key="8">
    <source>
        <dbReference type="EMBL" id="KAH8693294.1"/>
    </source>
</evidence>
<keyword evidence="2" id="KW-0479">Metal-binding</keyword>
<dbReference type="AlphaFoldDB" id="A0AAD4KQP1"/>
<sequence length="479" mass="53675">MSLDFAGTDLAGWTDWILWQDQEGGALMPSGETGTALMDHTDAGPSLMAVGFKLTDLMRADLDQLYFDRVHPVCPMIHRRRYIAWAGQESVTPARACLQSAMRTMAAAMSVHWRHLADHFCLETRRLLETQWHHIRAISTDEIQLEHIQAWLLLAYSERLRVGERQAMLTAGRAFRLLQMARLYDVDAPADSSSPVSPVATIGTHHELDDSFADAEEKRRTFWLAFSLDRFLCLRSEWPLTLQEEMIRTRLPAPEENFQNNQHICVSFLPEAVMHNGPSNLSPFAECVVLAALHGRCMTHRRACLYGGPNAPGTEQHDFWPRQEWLASTIEKRLQMLAPCSAVDSDPMLLFAHLLAHSAIVFHSNTVQRQTASCGTLQQQFVSSAYERRASVAALEIVRLAKTVPLLSCLKAHPFLPDPLICAATFLSTASNTIVDSNNGVGHLLRVLRDVQAINSLAREHFQSLKLIDVVPCQGISLE</sequence>
<keyword evidence="4" id="KW-0238">DNA-binding</keyword>
<evidence type="ECO:0000313" key="9">
    <source>
        <dbReference type="Proteomes" id="UP001201262"/>
    </source>
</evidence>
<evidence type="ECO:0000256" key="4">
    <source>
        <dbReference type="ARBA" id="ARBA00023125"/>
    </source>
</evidence>
<evidence type="ECO:0000256" key="1">
    <source>
        <dbReference type="ARBA" id="ARBA00004123"/>
    </source>
</evidence>
<evidence type="ECO:0000256" key="2">
    <source>
        <dbReference type="ARBA" id="ARBA00022723"/>
    </source>
</evidence>
<dbReference type="GO" id="GO:0005634">
    <property type="term" value="C:nucleus"/>
    <property type="evidence" value="ECO:0007669"/>
    <property type="project" value="UniProtKB-SubCell"/>
</dbReference>
<dbReference type="RefSeq" id="XP_046069167.1">
    <property type="nucleotide sequence ID" value="XM_046212732.1"/>
</dbReference>
<dbReference type="GO" id="GO:0008270">
    <property type="term" value="F:zinc ion binding"/>
    <property type="evidence" value="ECO:0007669"/>
    <property type="project" value="InterPro"/>
</dbReference>
<keyword evidence="9" id="KW-1185">Reference proteome</keyword>
<comment type="caution">
    <text evidence="8">The sequence shown here is derived from an EMBL/GenBank/DDBJ whole genome shotgun (WGS) entry which is preliminary data.</text>
</comment>
<dbReference type="PANTHER" id="PTHR47338:SF3">
    <property type="entry name" value="C6 FINGER DOMAIN TRANSCRIPTION FACTOR DBAA-RELATED"/>
    <property type="match status" value="1"/>
</dbReference>
<dbReference type="GO" id="GO:0006351">
    <property type="term" value="P:DNA-templated transcription"/>
    <property type="evidence" value="ECO:0007669"/>
    <property type="project" value="InterPro"/>
</dbReference>
<reference evidence="8" key="1">
    <citation type="submission" date="2021-12" db="EMBL/GenBank/DDBJ databases">
        <title>Convergent genome expansion in fungi linked to evolution of root-endophyte symbiosis.</title>
        <authorList>
            <consortium name="DOE Joint Genome Institute"/>
            <person name="Ke Y.-H."/>
            <person name="Bonito G."/>
            <person name="Liao H.-L."/>
            <person name="Looney B."/>
            <person name="Rojas-Flechas A."/>
            <person name="Nash J."/>
            <person name="Hameed K."/>
            <person name="Schadt C."/>
            <person name="Martin F."/>
            <person name="Crous P.W."/>
            <person name="Miettinen O."/>
            <person name="Magnuson J.K."/>
            <person name="Labbe J."/>
            <person name="Jacobson D."/>
            <person name="Doktycz M.J."/>
            <person name="Veneault-Fourrey C."/>
            <person name="Kuo A."/>
            <person name="Mondo S."/>
            <person name="Calhoun S."/>
            <person name="Riley R."/>
            <person name="Ohm R."/>
            <person name="LaButti K."/>
            <person name="Andreopoulos B."/>
            <person name="Pangilinan J."/>
            <person name="Nolan M."/>
            <person name="Tritt A."/>
            <person name="Clum A."/>
            <person name="Lipzen A."/>
            <person name="Daum C."/>
            <person name="Barry K."/>
            <person name="Grigoriev I.V."/>
            <person name="Vilgalys R."/>
        </authorList>
    </citation>
    <scope>NUCLEOTIDE SEQUENCE</scope>
    <source>
        <strain evidence="8">PMI_201</strain>
    </source>
</reference>
<dbReference type="GeneID" id="70243019"/>
<keyword evidence="6" id="KW-0539">Nucleus</keyword>
<feature type="domain" description="Xylanolytic transcriptional activator regulatory" evidence="7">
    <location>
        <begin position="167"/>
        <end position="258"/>
    </location>
</feature>
<dbReference type="CDD" id="cd12148">
    <property type="entry name" value="fungal_TF_MHR"/>
    <property type="match status" value="1"/>
</dbReference>
<organism evidence="8 9">
    <name type="scientific">Talaromyces proteolyticus</name>
    <dbReference type="NCBI Taxonomy" id="1131652"/>
    <lineage>
        <taxon>Eukaryota</taxon>
        <taxon>Fungi</taxon>
        <taxon>Dikarya</taxon>
        <taxon>Ascomycota</taxon>
        <taxon>Pezizomycotina</taxon>
        <taxon>Eurotiomycetes</taxon>
        <taxon>Eurotiomycetidae</taxon>
        <taxon>Eurotiales</taxon>
        <taxon>Trichocomaceae</taxon>
        <taxon>Talaromyces</taxon>
        <taxon>Talaromyces sect. Bacilispori</taxon>
    </lineage>
</organism>
<evidence type="ECO:0000256" key="6">
    <source>
        <dbReference type="ARBA" id="ARBA00023242"/>
    </source>
</evidence>
<dbReference type="InterPro" id="IPR050815">
    <property type="entry name" value="TF_fung"/>
</dbReference>
<evidence type="ECO:0000259" key="7">
    <source>
        <dbReference type="SMART" id="SM00906"/>
    </source>
</evidence>
<accession>A0AAD4KQP1</accession>
<dbReference type="GO" id="GO:0003677">
    <property type="term" value="F:DNA binding"/>
    <property type="evidence" value="ECO:0007669"/>
    <property type="project" value="UniProtKB-KW"/>
</dbReference>
<comment type="subcellular location">
    <subcellularLocation>
        <location evidence="1">Nucleus</location>
    </subcellularLocation>
</comment>
<name>A0AAD4KQP1_9EURO</name>
<dbReference type="EMBL" id="JAJTJA010000010">
    <property type="protein sequence ID" value="KAH8693294.1"/>
    <property type="molecule type" value="Genomic_DNA"/>
</dbReference>
<evidence type="ECO:0000256" key="3">
    <source>
        <dbReference type="ARBA" id="ARBA00023015"/>
    </source>
</evidence>
<dbReference type="SMART" id="SM00906">
    <property type="entry name" value="Fungal_trans"/>
    <property type="match status" value="1"/>
</dbReference>
<keyword evidence="3" id="KW-0805">Transcription regulation</keyword>
<proteinExistence type="predicted"/>
<dbReference type="GO" id="GO:0000981">
    <property type="term" value="F:DNA-binding transcription factor activity, RNA polymerase II-specific"/>
    <property type="evidence" value="ECO:0007669"/>
    <property type="project" value="InterPro"/>
</dbReference>
<gene>
    <name evidence="8" type="ORF">BGW36DRAFT_326170</name>
</gene>
<dbReference type="Proteomes" id="UP001201262">
    <property type="component" value="Unassembled WGS sequence"/>
</dbReference>
<evidence type="ECO:0000256" key="5">
    <source>
        <dbReference type="ARBA" id="ARBA00023163"/>
    </source>
</evidence>
<dbReference type="Pfam" id="PF04082">
    <property type="entry name" value="Fungal_trans"/>
    <property type="match status" value="1"/>
</dbReference>
<dbReference type="InterPro" id="IPR007219">
    <property type="entry name" value="XnlR_reg_dom"/>
</dbReference>
<protein>
    <submittedName>
        <fullName evidence="8">Fungal-specific transcription factor domain-containing protein</fullName>
    </submittedName>
</protein>